<comment type="caution">
    <text evidence="1">The sequence shown here is derived from an EMBL/GenBank/DDBJ whole genome shotgun (WGS) entry which is preliminary data.</text>
</comment>
<protein>
    <submittedName>
        <fullName evidence="1">Uncharacterized protein</fullName>
    </submittedName>
</protein>
<evidence type="ECO:0000313" key="1">
    <source>
        <dbReference type="EMBL" id="GAA2627021.1"/>
    </source>
</evidence>
<keyword evidence="2" id="KW-1185">Reference proteome</keyword>
<dbReference type="Proteomes" id="UP001501509">
    <property type="component" value="Unassembled WGS sequence"/>
</dbReference>
<sequence>MTALAEEWDDIHDRLTPQASERLVALTDDFTHEGDRNVSEDIAARITLLLRDNLPADHAVIAELSKKDHSASARHSTDPTRRATELSGWFKLAEPLRRRLGTRCRPPPRLRKASFGGCGRCRRWTPTKCVATVTTPRIPT</sequence>
<gene>
    <name evidence="1" type="ORF">GCM10010411_75090</name>
</gene>
<reference evidence="1 2" key="1">
    <citation type="journal article" date="2019" name="Int. J. Syst. Evol. Microbiol.">
        <title>The Global Catalogue of Microorganisms (GCM) 10K type strain sequencing project: providing services to taxonomists for standard genome sequencing and annotation.</title>
        <authorList>
            <consortium name="The Broad Institute Genomics Platform"/>
            <consortium name="The Broad Institute Genome Sequencing Center for Infectious Disease"/>
            <person name="Wu L."/>
            <person name="Ma J."/>
        </authorList>
    </citation>
    <scope>NUCLEOTIDE SEQUENCE [LARGE SCALE GENOMIC DNA]</scope>
    <source>
        <strain evidence="1 2">JCM 6833</strain>
    </source>
</reference>
<accession>A0ABN3QI02</accession>
<evidence type="ECO:0000313" key="2">
    <source>
        <dbReference type="Proteomes" id="UP001501509"/>
    </source>
</evidence>
<proteinExistence type="predicted"/>
<organism evidence="1 2">
    <name type="scientific">Actinomadura fulvescens</name>
    <dbReference type="NCBI Taxonomy" id="46160"/>
    <lineage>
        <taxon>Bacteria</taxon>
        <taxon>Bacillati</taxon>
        <taxon>Actinomycetota</taxon>
        <taxon>Actinomycetes</taxon>
        <taxon>Streptosporangiales</taxon>
        <taxon>Thermomonosporaceae</taxon>
        <taxon>Actinomadura</taxon>
    </lineage>
</organism>
<dbReference type="EMBL" id="BAAATD010000013">
    <property type="protein sequence ID" value="GAA2627021.1"/>
    <property type="molecule type" value="Genomic_DNA"/>
</dbReference>
<name>A0ABN3QI02_9ACTN</name>